<reference evidence="2" key="1">
    <citation type="submission" date="2019-06" db="EMBL/GenBank/DDBJ databases">
        <title>Gordonia isolated from sludge of a wastewater treatment plant.</title>
        <authorList>
            <person name="Tamura T."/>
            <person name="Aoyama K."/>
            <person name="Kang Y."/>
            <person name="Saito S."/>
            <person name="Akiyama N."/>
            <person name="Yazawa K."/>
            <person name="Gonoi T."/>
            <person name="Mikami Y."/>
        </authorList>
    </citation>
    <scope>NUCLEOTIDE SEQUENCE [LARGE SCALE GENOMIC DNA]</scope>
    <source>
        <strain evidence="2">NBRC 107696</strain>
    </source>
</reference>
<accession>A0A7I9VG15</accession>
<dbReference type="RefSeq" id="WP_161897466.1">
    <property type="nucleotide sequence ID" value="NZ_BJOV01000005.1"/>
</dbReference>
<dbReference type="AlphaFoldDB" id="A0A7I9VG15"/>
<proteinExistence type="predicted"/>
<name>A0A7I9VG15_9ACTN</name>
<dbReference type="EMBL" id="BJOV01000005">
    <property type="protein sequence ID" value="GEE04053.1"/>
    <property type="molecule type" value="Genomic_DNA"/>
</dbReference>
<sequence>MRPAVAGRHDIRRLADACGRTAALDDHVTDVLHPVDPIRVRHGSPAMLWVRQGFPFTDD</sequence>
<gene>
    <name evidence="1" type="ORF">nbrc107696_44990</name>
</gene>
<dbReference type="Proteomes" id="UP000444960">
    <property type="component" value="Unassembled WGS sequence"/>
</dbReference>
<evidence type="ECO:0000313" key="2">
    <source>
        <dbReference type="Proteomes" id="UP000444960"/>
    </source>
</evidence>
<keyword evidence="2" id="KW-1185">Reference proteome</keyword>
<comment type="caution">
    <text evidence="1">The sequence shown here is derived from an EMBL/GenBank/DDBJ whole genome shotgun (WGS) entry which is preliminary data.</text>
</comment>
<organism evidence="1 2">
    <name type="scientific">Gordonia spumicola</name>
    <dbReference type="NCBI Taxonomy" id="589161"/>
    <lineage>
        <taxon>Bacteria</taxon>
        <taxon>Bacillati</taxon>
        <taxon>Actinomycetota</taxon>
        <taxon>Actinomycetes</taxon>
        <taxon>Mycobacteriales</taxon>
        <taxon>Gordoniaceae</taxon>
        <taxon>Gordonia</taxon>
    </lineage>
</organism>
<evidence type="ECO:0000313" key="1">
    <source>
        <dbReference type="EMBL" id="GEE04053.1"/>
    </source>
</evidence>
<protein>
    <submittedName>
        <fullName evidence="1">Uncharacterized protein</fullName>
    </submittedName>
</protein>